<evidence type="ECO:0000256" key="6">
    <source>
        <dbReference type="SAM" id="SignalP"/>
    </source>
</evidence>
<reference evidence="7 9" key="1">
    <citation type="journal article" date="2018" name="BMC Genomics">
        <title>Comparative genomics of the wheat fungal pathogen Pyrenophora tritici-repentis reveals chromosomal variations and genome plasticity.</title>
        <authorList>
            <person name="Moolhuijzen P."/>
            <person name="See P.T."/>
            <person name="Hane J.K."/>
            <person name="Shi G."/>
            <person name="Liu Z."/>
            <person name="Oliver R.P."/>
            <person name="Moffat C.S."/>
        </authorList>
    </citation>
    <scope>NUCLEOTIDE SEQUENCE [LARGE SCALE GENOMIC DNA]</scope>
    <source>
        <strain evidence="7">M4</strain>
    </source>
</reference>
<keyword evidence="3" id="KW-0342">GTP-binding</keyword>
<dbReference type="SMART" id="SM00173">
    <property type="entry name" value="RAS"/>
    <property type="match status" value="1"/>
</dbReference>
<keyword evidence="10" id="KW-1185">Reference proteome</keyword>
<accession>A0A2W1F7A4</accession>
<dbReference type="GO" id="GO:0005525">
    <property type="term" value="F:GTP binding"/>
    <property type="evidence" value="ECO:0007669"/>
    <property type="project" value="UniProtKB-KW"/>
</dbReference>
<dbReference type="Proteomes" id="UP000245464">
    <property type="component" value="Chromosome 2"/>
</dbReference>
<dbReference type="SMART" id="SM00175">
    <property type="entry name" value="RAB"/>
    <property type="match status" value="1"/>
</dbReference>
<feature type="region of interest" description="Disordered" evidence="5">
    <location>
        <begin position="669"/>
        <end position="724"/>
    </location>
</feature>
<dbReference type="PROSITE" id="PS51419">
    <property type="entry name" value="RAB"/>
    <property type="match status" value="1"/>
</dbReference>
<dbReference type="InterPro" id="IPR003578">
    <property type="entry name" value="Small_GTPase_Rho"/>
</dbReference>
<evidence type="ECO:0000256" key="4">
    <source>
        <dbReference type="SAM" id="Coils"/>
    </source>
</evidence>
<evidence type="ECO:0000313" key="10">
    <source>
        <dbReference type="Proteomes" id="UP000249757"/>
    </source>
</evidence>
<keyword evidence="1" id="KW-0488">Methylation</keyword>
<evidence type="ECO:0000313" key="8">
    <source>
        <dbReference type="EMBL" id="KAI1514658.1"/>
    </source>
</evidence>
<gene>
    <name evidence="8" type="ORF">Ptr86124_005981</name>
    <name evidence="7" type="ORF">PtrM4_072250</name>
</gene>
<dbReference type="InterPro" id="IPR005225">
    <property type="entry name" value="Small_GTP-bd"/>
</dbReference>
<dbReference type="PROSITE" id="PS51420">
    <property type="entry name" value="RHO"/>
    <property type="match status" value="1"/>
</dbReference>
<evidence type="ECO:0000313" key="9">
    <source>
        <dbReference type="Proteomes" id="UP000245464"/>
    </source>
</evidence>
<dbReference type="InterPro" id="IPR027417">
    <property type="entry name" value="P-loop_NTPase"/>
</dbReference>
<comment type="caution">
    <text evidence="8">The sequence shown here is derived from an EMBL/GenBank/DDBJ whole genome shotgun (WGS) entry which is preliminary data.</text>
</comment>
<dbReference type="SMART" id="SM00174">
    <property type="entry name" value="RHO"/>
    <property type="match status" value="1"/>
</dbReference>
<reference evidence="8" key="2">
    <citation type="submission" date="2021-05" db="EMBL/GenBank/DDBJ databases">
        <authorList>
            <person name="Moolhuijzen P.M."/>
            <person name="Moffat C.S."/>
        </authorList>
    </citation>
    <scope>NUCLEOTIDE SEQUENCE</scope>
    <source>
        <strain evidence="8">86-124</strain>
    </source>
</reference>
<feature type="signal peptide" evidence="6">
    <location>
        <begin position="1"/>
        <end position="21"/>
    </location>
</feature>
<name>A0A2W1F7A4_9PLEO</name>
<evidence type="ECO:0000256" key="5">
    <source>
        <dbReference type="SAM" id="MobiDB-lite"/>
    </source>
</evidence>
<dbReference type="EMBL" id="NRDI02000007">
    <property type="protein sequence ID" value="KAI1514658.1"/>
    <property type="molecule type" value="Genomic_DNA"/>
</dbReference>
<dbReference type="Pfam" id="PF00071">
    <property type="entry name" value="Ras"/>
    <property type="match status" value="1"/>
</dbReference>
<dbReference type="Proteomes" id="UP000249757">
    <property type="component" value="Unassembled WGS sequence"/>
</dbReference>
<keyword evidence="4" id="KW-0175">Coiled coil</keyword>
<dbReference type="CDD" id="cd00157">
    <property type="entry name" value="Rho"/>
    <property type="match status" value="1"/>
</dbReference>
<feature type="region of interest" description="Disordered" evidence="5">
    <location>
        <begin position="583"/>
        <end position="647"/>
    </location>
</feature>
<evidence type="ECO:0000256" key="1">
    <source>
        <dbReference type="ARBA" id="ARBA00022481"/>
    </source>
</evidence>
<dbReference type="AlphaFoldDB" id="A0A2W1F7A4"/>
<evidence type="ECO:0000256" key="2">
    <source>
        <dbReference type="ARBA" id="ARBA00022741"/>
    </source>
</evidence>
<dbReference type="InterPro" id="IPR001806">
    <property type="entry name" value="Small_GTPase"/>
</dbReference>
<feature type="chain" id="PRO_5042701067" evidence="6">
    <location>
        <begin position="22"/>
        <end position="1045"/>
    </location>
</feature>
<dbReference type="EMBL" id="NQIK02000002">
    <property type="protein sequence ID" value="KAF7575601.1"/>
    <property type="molecule type" value="Genomic_DNA"/>
</dbReference>
<protein>
    <submittedName>
        <fullName evidence="7">GTPase SAR1 and related small G protein</fullName>
    </submittedName>
    <submittedName>
        <fullName evidence="8">Ras protein</fullName>
    </submittedName>
</protein>
<dbReference type="GO" id="GO:0003924">
    <property type="term" value="F:GTPase activity"/>
    <property type="evidence" value="ECO:0007669"/>
    <property type="project" value="InterPro"/>
</dbReference>
<proteinExistence type="predicted"/>
<feature type="compositionally biased region" description="Basic and acidic residues" evidence="5">
    <location>
        <begin position="589"/>
        <end position="601"/>
    </location>
</feature>
<evidence type="ECO:0000256" key="3">
    <source>
        <dbReference type="ARBA" id="ARBA00023134"/>
    </source>
</evidence>
<reference evidence="10" key="4">
    <citation type="journal article" date="2022" name="Microb. Genom.">
        <title>A global pangenome for the wheat fungal pathogen Pyrenophora tritici-repentis and prediction of effector protein structural homology.</title>
        <authorList>
            <person name="Moolhuijzen P.M."/>
            <person name="See P.T."/>
            <person name="Shi G."/>
            <person name="Powell H.R."/>
            <person name="Cockram J."/>
            <person name="Jorgensen L.N."/>
            <person name="Benslimane H."/>
            <person name="Strelkov S.E."/>
            <person name="Turner J."/>
            <person name="Liu Z."/>
            <person name="Moffat C.S."/>
        </authorList>
    </citation>
    <scope>NUCLEOTIDE SEQUENCE [LARGE SCALE GENOMIC DNA]</scope>
</reference>
<sequence length="1045" mass="116636">MDGVSFAASVIAIIHVTVELAVLIKEVADGVSVVEATLADLLSDVDSFQRVLESLKETMENSEINADPHTTGYVGSHWRNLARSLDDGAGALQKLHILLDGINKTTSVFGAARKQFKLKSATWQISRYREQIQSSNTALQLSLSTIILWNQVAFQKTTTDIHEHIVPTLDKLYDEFRTFGNFLNKKIEKLQETVANQSDPDDYDLTYMTNLRDCVSSAADVVSTASTIRNPNTEDDVSVRCNSPFVGLFHKEEPEPLLRWMRSNTVYKFEDVDTPFPLRPDTRTGQIPPSDSHIRIEIEIDIIRSLLTEGKMFKKEGNLESAVRRFWNCLERLSAHTSDGSFRAEQLVLSCGVTKIEILDLLIDSYYLSRSWSNAKAVIVDKLLVVERCSGQKNEVYLRDSMKLAALMMNDREFEQAHCQARIALVGFKNLGEAGCEGYEDCLRFLIRLCQHENEIEGEDAYFALLASHKREIRHSLCRPKVIPLSFNGPSLRPDYKSSPKVTVGSTTAATPYELLDRPSRPPLNKKRSSRFERPHFRDTDQINILQGRAGAQQDYEKWFGDVRFQPKSCELPVFSLASNSSHSKRFRNIGDEQSPSRRQDYSSLPQKETRPIANLSNATIPDITVSMDGVGSTGRTDASGALVHGMNPSASTIRRSISDSHLHTAQLQDQGFVRERSAKSYSSLRVTKPVQHASARGSSSDTNRDLGNGQPGRTTRRRHGDIHSTELSNDTNCTCSHEVSAIGTSPCPTCLALMSQLSEDDSLMDSKSLGALHPAQGVWACISCKSSTIQYLGEHVCRSCSAKRVNACPSSLNNFKRSFLDSHHTLLPPRNPATLAASLSSPSIRRKALLLGDTLCGKTHMASMWSENKILDEDTPLTNTFVTSTTVDGREIELVTWDTRSLDMYESLRRLSYEGTHIVLICFDITDPDSFDNIEEMWNPEVNQYLQDVPKVLVGCKMDLRNSETALAGLRLRNLMPVSPYAADKLAIKIQALAYFETSAVKNQGLTELFDYVADAAAKLAPKRRSGAIRRVLSRGQINLKFLY</sequence>
<dbReference type="GO" id="GO:0007264">
    <property type="term" value="P:small GTPase-mediated signal transduction"/>
    <property type="evidence" value="ECO:0007669"/>
    <property type="project" value="InterPro"/>
</dbReference>
<dbReference type="PANTHER" id="PTHR24072">
    <property type="entry name" value="RHO FAMILY GTPASE"/>
    <property type="match status" value="1"/>
</dbReference>
<dbReference type="NCBIfam" id="TIGR00231">
    <property type="entry name" value="small_GTP"/>
    <property type="match status" value="1"/>
</dbReference>
<organism evidence="8 10">
    <name type="scientific">Pyrenophora tritici-repentis</name>
    <dbReference type="NCBI Taxonomy" id="45151"/>
    <lineage>
        <taxon>Eukaryota</taxon>
        <taxon>Fungi</taxon>
        <taxon>Dikarya</taxon>
        <taxon>Ascomycota</taxon>
        <taxon>Pezizomycotina</taxon>
        <taxon>Dothideomycetes</taxon>
        <taxon>Pleosporomycetidae</taxon>
        <taxon>Pleosporales</taxon>
        <taxon>Pleosporineae</taxon>
        <taxon>Pleosporaceae</taxon>
        <taxon>Pyrenophora</taxon>
    </lineage>
</organism>
<dbReference type="Gene3D" id="3.40.50.300">
    <property type="entry name" value="P-loop containing nucleotide triphosphate hydrolases"/>
    <property type="match status" value="1"/>
</dbReference>
<keyword evidence="2" id="KW-0547">Nucleotide-binding</keyword>
<evidence type="ECO:0000313" key="7">
    <source>
        <dbReference type="EMBL" id="KAF7575601.1"/>
    </source>
</evidence>
<dbReference type="SUPFAM" id="SSF52540">
    <property type="entry name" value="P-loop containing nucleoside triphosphate hydrolases"/>
    <property type="match status" value="1"/>
</dbReference>
<feature type="coiled-coil region" evidence="4">
    <location>
        <begin position="38"/>
        <end position="65"/>
    </location>
</feature>
<reference evidence="8" key="3">
    <citation type="journal article" date="2022" name="bioRxiv">
        <title>A global pangenome for the wheat fungal pathogen Pyrenophora tritici-repentis and prediction of effector protein structural homology.</title>
        <authorList>
            <person name="Moolhuijzen P."/>
            <person name="See P.T."/>
            <person name="Shi G."/>
            <person name="Powell H.R."/>
            <person name="Cockram J."/>
            <person name="Jorgensen L.N."/>
            <person name="Benslimane H."/>
            <person name="Strelkov S.E."/>
            <person name="Turner J."/>
            <person name="Liu Z."/>
            <person name="Moffat C.S."/>
        </authorList>
    </citation>
    <scope>NUCLEOTIDE SEQUENCE</scope>
    <source>
        <strain evidence="8">86-124</strain>
    </source>
</reference>
<dbReference type="OrthoDB" id="3676136at2759"/>
<dbReference type="PRINTS" id="PR00449">
    <property type="entry name" value="RASTRNSFRMNG"/>
</dbReference>
<keyword evidence="6" id="KW-0732">Signal</keyword>